<reference evidence="1 2" key="1">
    <citation type="journal article" date="2014" name="Genome Biol. Evol.">
        <title>The genome of the myxosporean Thelohanellus kitauei shows adaptations to nutrient acquisition within its fish host.</title>
        <authorList>
            <person name="Yang Y."/>
            <person name="Xiong J."/>
            <person name="Zhou Z."/>
            <person name="Huo F."/>
            <person name="Miao W."/>
            <person name="Ran C."/>
            <person name="Liu Y."/>
            <person name="Zhang J."/>
            <person name="Feng J."/>
            <person name="Wang M."/>
            <person name="Wang M."/>
            <person name="Wang L."/>
            <person name="Yao B."/>
        </authorList>
    </citation>
    <scope>NUCLEOTIDE SEQUENCE [LARGE SCALE GENOMIC DNA]</scope>
    <source>
        <strain evidence="1">Wuqing</strain>
    </source>
</reference>
<sequence length="107" mass="12062">MFSHAEFIGEQCSDISVLCDLESGQVTSDIEINYPTARATSVHILINFHNSILFYTSNDLRLLKNIKVIDNCSNKNLHLVFAINASLLIDSNENNVKYVYLIGNEHC</sequence>
<keyword evidence="2" id="KW-1185">Reference proteome</keyword>
<comment type="caution">
    <text evidence="1">The sequence shown here is derived from an EMBL/GenBank/DDBJ whole genome shotgun (WGS) entry which is preliminary data.</text>
</comment>
<dbReference type="EMBL" id="JWZT01002159">
    <property type="protein sequence ID" value="KII70165.1"/>
    <property type="molecule type" value="Genomic_DNA"/>
</dbReference>
<organism evidence="1 2">
    <name type="scientific">Thelohanellus kitauei</name>
    <name type="common">Myxosporean</name>
    <dbReference type="NCBI Taxonomy" id="669202"/>
    <lineage>
        <taxon>Eukaryota</taxon>
        <taxon>Metazoa</taxon>
        <taxon>Cnidaria</taxon>
        <taxon>Myxozoa</taxon>
        <taxon>Myxosporea</taxon>
        <taxon>Bivalvulida</taxon>
        <taxon>Platysporina</taxon>
        <taxon>Myxobolidae</taxon>
        <taxon>Thelohanellus</taxon>
    </lineage>
</organism>
<evidence type="ECO:0000313" key="2">
    <source>
        <dbReference type="Proteomes" id="UP000031668"/>
    </source>
</evidence>
<dbReference type="AlphaFoldDB" id="A0A0C2N1E4"/>
<evidence type="ECO:0000313" key="1">
    <source>
        <dbReference type="EMBL" id="KII70165.1"/>
    </source>
</evidence>
<accession>A0A0C2N1E4</accession>
<protein>
    <submittedName>
        <fullName evidence="1">Uncharacterized protein</fullName>
    </submittedName>
</protein>
<proteinExistence type="predicted"/>
<name>A0A0C2N1E4_THEKT</name>
<dbReference type="Proteomes" id="UP000031668">
    <property type="component" value="Unassembled WGS sequence"/>
</dbReference>
<gene>
    <name evidence="1" type="ORF">RF11_01618</name>
</gene>